<dbReference type="CDD" id="cd02786">
    <property type="entry name" value="MopB_CT_3"/>
    <property type="match status" value="1"/>
</dbReference>
<keyword evidence="2" id="KW-0479">Metal-binding</keyword>
<reference evidence="6 7" key="1">
    <citation type="submission" date="2019-09" db="EMBL/GenBank/DDBJ databases">
        <title>Taxonomic organization of the family Brucellaceae based on a phylogenomic approach.</title>
        <authorList>
            <person name="Leclercq S."/>
            <person name="Cloeckaert A."/>
            <person name="Zygmunt M.S."/>
        </authorList>
    </citation>
    <scope>NUCLEOTIDE SEQUENCE [LARGE SCALE GENOMIC DNA]</scope>
    <source>
        <strain evidence="6 7">WS1830</strain>
    </source>
</reference>
<dbReference type="GO" id="GO:0046872">
    <property type="term" value="F:metal ion binding"/>
    <property type="evidence" value="ECO:0007669"/>
    <property type="project" value="UniProtKB-KW"/>
</dbReference>
<gene>
    <name evidence="6" type="ORF">F9L08_11485</name>
</gene>
<dbReference type="Gene3D" id="2.20.25.90">
    <property type="entry name" value="ADC-like domains"/>
    <property type="match status" value="1"/>
</dbReference>
<dbReference type="Gene3D" id="2.40.40.20">
    <property type="match status" value="1"/>
</dbReference>
<dbReference type="Pfam" id="PF04879">
    <property type="entry name" value="Molybdop_Fe4S4"/>
    <property type="match status" value="1"/>
</dbReference>
<comment type="similarity">
    <text evidence="1">Belongs to the prokaryotic molybdopterin-containing oxidoreductase family.</text>
</comment>
<dbReference type="InterPro" id="IPR009010">
    <property type="entry name" value="Asp_de-COase-like_dom_sf"/>
</dbReference>
<evidence type="ECO:0000256" key="2">
    <source>
        <dbReference type="ARBA" id="ARBA00022723"/>
    </source>
</evidence>
<dbReference type="SUPFAM" id="SSF53706">
    <property type="entry name" value="Formate dehydrogenase/DMSO reductase, domains 1-3"/>
    <property type="match status" value="1"/>
</dbReference>
<keyword evidence="3" id="KW-0408">Iron</keyword>
<organism evidence="6 7">
    <name type="scientific">Brucella tritici</name>
    <dbReference type="NCBI Taxonomy" id="94626"/>
    <lineage>
        <taxon>Bacteria</taxon>
        <taxon>Pseudomonadati</taxon>
        <taxon>Pseudomonadota</taxon>
        <taxon>Alphaproteobacteria</taxon>
        <taxon>Hyphomicrobiales</taxon>
        <taxon>Brucellaceae</taxon>
        <taxon>Brucella/Ochrobactrum group</taxon>
        <taxon>Brucella</taxon>
    </lineage>
</organism>
<evidence type="ECO:0000313" key="7">
    <source>
        <dbReference type="Proteomes" id="UP000481643"/>
    </source>
</evidence>
<dbReference type="GO" id="GO:0051536">
    <property type="term" value="F:iron-sulfur cluster binding"/>
    <property type="evidence" value="ECO:0007669"/>
    <property type="project" value="UniProtKB-KW"/>
</dbReference>
<dbReference type="GO" id="GO:0016491">
    <property type="term" value="F:oxidoreductase activity"/>
    <property type="evidence" value="ECO:0007669"/>
    <property type="project" value="InterPro"/>
</dbReference>
<dbReference type="FunFam" id="2.20.25.90:FF:000012">
    <property type="entry name" value="Anaerobic selenocysteine-containing dehydrogenase"/>
    <property type="match status" value="1"/>
</dbReference>
<evidence type="ECO:0000256" key="3">
    <source>
        <dbReference type="ARBA" id="ARBA00023004"/>
    </source>
</evidence>
<dbReference type="InterPro" id="IPR006657">
    <property type="entry name" value="MoPterin_dinucl-bd_dom"/>
</dbReference>
<dbReference type="SUPFAM" id="SSF50692">
    <property type="entry name" value="ADC-like"/>
    <property type="match status" value="1"/>
</dbReference>
<dbReference type="PANTHER" id="PTHR43742:SF6">
    <property type="entry name" value="OXIDOREDUCTASE YYAE-RELATED"/>
    <property type="match status" value="1"/>
</dbReference>
<dbReference type="CDD" id="cd02766">
    <property type="entry name" value="MopB_3"/>
    <property type="match status" value="1"/>
</dbReference>
<dbReference type="Pfam" id="PF01568">
    <property type="entry name" value="Molydop_binding"/>
    <property type="match status" value="1"/>
</dbReference>
<dbReference type="InterPro" id="IPR006963">
    <property type="entry name" value="Mopterin_OxRdtase_4Fe-4S_dom"/>
</dbReference>
<dbReference type="InterPro" id="IPR050612">
    <property type="entry name" value="Prok_Mopterin_Oxidored"/>
</dbReference>
<name>A0A6L3YRT9_9HYPH</name>
<dbReference type="PANTHER" id="PTHR43742">
    <property type="entry name" value="TRIMETHYLAMINE-N-OXIDE REDUCTASE"/>
    <property type="match status" value="1"/>
</dbReference>
<dbReference type="Gene3D" id="3.40.50.740">
    <property type="match status" value="1"/>
</dbReference>
<dbReference type="Proteomes" id="UP000481643">
    <property type="component" value="Unassembled WGS sequence"/>
</dbReference>
<dbReference type="GO" id="GO:0043546">
    <property type="term" value="F:molybdopterin cofactor binding"/>
    <property type="evidence" value="ECO:0007669"/>
    <property type="project" value="InterPro"/>
</dbReference>
<dbReference type="Gene3D" id="3.30.2070.10">
    <property type="entry name" value="Formate dehydrogenase/DMSO reductase"/>
    <property type="match status" value="1"/>
</dbReference>
<comment type="caution">
    <text evidence="6">The sequence shown here is derived from an EMBL/GenBank/DDBJ whole genome shotgun (WGS) entry which is preliminary data.</text>
</comment>
<keyword evidence="4" id="KW-0411">Iron-sulfur</keyword>
<proteinExistence type="inferred from homology"/>
<protein>
    <submittedName>
        <fullName evidence="6">Molybdopterin oxidoreductase family protein</fullName>
    </submittedName>
</protein>
<dbReference type="Pfam" id="PF00384">
    <property type="entry name" value="Molybdopterin"/>
    <property type="match status" value="1"/>
</dbReference>
<dbReference type="RefSeq" id="WP_151651819.1">
    <property type="nucleotide sequence ID" value="NZ_WBVX01000010.1"/>
</dbReference>
<dbReference type="InterPro" id="IPR037920">
    <property type="entry name" value="YoaE_C"/>
</dbReference>
<dbReference type="AlphaFoldDB" id="A0A6L3YRT9"/>
<evidence type="ECO:0000259" key="5">
    <source>
        <dbReference type="PROSITE" id="PS51669"/>
    </source>
</evidence>
<evidence type="ECO:0000256" key="1">
    <source>
        <dbReference type="ARBA" id="ARBA00010312"/>
    </source>
</evidence>
<sequence>MNQHAPISNITTGHSACPHDCPSTCALDVEILDERTIGRVRGAKDNSYTAGVICAKVARYAERVHHPDRLKHPLVRAGAKGAGQWKEASWEAALDLIAERFLKAERDYGSESVWPYYYAGTMGLVQRDSINRLRFAKRYSNQFDSFCTNMAWTGYFAGTGSLTGPDPREMAKADVVVIWGTNAAATQVNVMTHAVRARKERGAKIVVIDVYANATVRQADMGIVLKPGTDGAFACAVMHVLFRDGLADWDYLERYTDDPKGLEAHLQTRTPEWAAAITGLSVEEIEAFAHLVGKTKRTYFRLGYGFTRQRNGAVNMHAAASIACVTGAFLYEGGGAFHSNSGIFKMDKREIEGRAMQDMGLRFLDQSKIGRILTGDAQALYGGPPVMAMLIQNTNPMNVTPEQRLVRKGFAREDLFVAVHEQFMTDTAKMADVALPATTFLEHDDIYRGGGQQHVVLGPKLIEPLADARPNIFVINELAKRLGVGDLPGFDLDERTLINNMNANSDLPQFDELKEKRFVDLQPPFEDAHYINGFKWPDGKFRFRPDWTGSPSPNKPPEVMGLQGDFRSIPEFPDYWEVIETADAEHPFRMTTSPAHNFLNSTFAETLTSLAKEIRPELLIHPDDAAELGIENGERIEIGNHRGELVLHAVLRAGQKRGVVVSEGIFPNSTFERGEGINILIGAEPAAPYGGLAVHDTKIWIRKINA</sequence>
<dbReference type="InterPro" id="IPR006656">
    <property type="entry name" value="Mopterin_OxRdtase"/>
</dbReference>
<dbReference type="Gene3D" id="3.40.228.10">
    <property type="entry name" value="Dimethylsulfoxide Reductase, domain 2"/>
    <property type="match status" value="1"/>
</dbReference>
<feature type="domain" description="4Fe-4S Mo/W bis-MGD-type" evidence="5">
    <location>
        <begin position="10"/>
        <end position="68"/>
    </location>
</feature>
<dbReference type="PROSITE" id="PS51669">
    <property type="entry name" value="4FE4S_MOW_BIS_MGD"/>
    <property type="match status" value="1"/>
</dbReference>
<accession>A0A6L3YRT9</accession>
<dbReference type="SMART" id="SM00926">
    <property type="entry name" value="Molybdop_Fe4S4"/>
    <property type="match status" value="1"/>
</dbReference>
<dbReference type="EMBL" id="WBVX01000010">
    <property type="protein sequence ID" value="KAB2685953.1"/>
    <property type="molecule type" value="Genomic_DNA"/>
</dbReference>
<evidence type="ECO:0000256" key="4">
    <source>
        <dbReference type="ARBA" id="ARBA00023014"/>
    </source>
</evidence>
<evidence type="ECO:0000313" key="6">
    <source>
        <dbReference type="EMBL" id="KAB2685953.1"/>
    </source>
</evidence>